<comment type="caution">
    <text evidence="1">The sequence shown here is derived from an EMBL/GenBank/DDBJ whole genome shotgun (WGS) entry which is preliminary data.</text>
</comment>
<evidence type="ECO:0000313" key="1">
    <source>
        <dbReference type="EMBL" id="NJC33890.1"/>
    </source>
</evidence>
<dbReference type="RefSeq" id="WP_167953816.1">
    <property type="nucleotide sequence ID" value="NZ_JAATJE010000001.1"/>
</dbReference>
<proteinExistence type="predicted"/>
<accession>A0ABX0XMG5</accession>
<keyword evidence="2" id="KW-1185">Reference proteome</keyword>
<organism evidence="1 2">
    <name type="scientific">Sphingomonas jejuensis</name>
    <dbReference type="NCBI Taxonomy" id="904715"/>
    <lineage>
        <taxon>Bacteria</taxon>
        <taxon>Pseudomonadati</taxon>
        <taxon>Pseudomonadota</taxon>
        <taxon>Alphaproteobacteria</taxon>
        <taxon>Sphingomonadales</taxon>
        <taxon>Sphingomonadaceae</taxon>
        <taxon>Sphingomonas</taxon>
    </lineage>
</organism>
<gene>
    <name evidence="1" type="ORF">GGR88_001364</name>
</gene>
<reference evidence="1 2" key="1">
    <citation type="submission" date="2020-03" db="EMBL/GenBank/DDBJ databases">
        <title>Genomic Encyclopedia of Type Strains, Phase IV (KMG-IV): sequencing the most valuable type-strain genomes for metagenomic binning, comparative biology and taxonomic classification.</title>
        <authorList>
            <person name="Goeker M."/>
        </authorList>
    </citation>
    <scope>NUCLEOTIDE SEQUENCE [LARGE SCALE GENOMIC DNA]</scope>
    <source>
        <strain evidence="1 2">DSM 27651</strain>
    </source>
</reference>
<name>A0ABX0XMG5_9SPHN</name>
<dbReference type="EMBL" id="JAATJE010000001">
    <property type="protein sequence ID" value="NJC33890.1"/>
    <property type="molecule type" value="Genomic_DNA"/>
</dbReference>
<sequence>MSSSAPTDLAPVLLSFRTMISRVLFGHPADQDQPEVSLRLRCLELAIAAKGDDRSIEDRAAAFESYVLGYRQTASTATPNPPLGRVPASEVDAAHGRVSTILLATSGADRSAHAWSEVNAGGHPADEVSSRG</sequence>
<dbReference type="Proteomes" id="UP000734218">
    <property type="component" value="Unassembled WGS sequence"/>
</dbReference>
<protein>
    <submittedName>
        <fullName evidence="1">Uncharacterized protein</fullName>
    </submittedName>
</protein>
<evidence type="ECO:0000313" key="2">
    <source>
        <dbReference type="Proteomes" id="UP000734218"/>
    </source>
</evidence>